<dbReference type="Gene3D" id="3.40.50.150">
    <property type="entry name" value="Vaccinia Virus protein VP39"/>
    <property type="match status" value="1"/>
</dbReference>
<keyword evidence="2" id="KW-0808">Transferase</keyword>
<dbReference type="InterPro" id="IPR004114">
    <property type="entry name" value="THUMP_dom"/>
</dbReference>
<dbReference type="InterPro" id="IPR029063">
    <property type="entry name" value="SAM-dependent_MTases_sf"/>
</dbReference>
<dbReference type="PROSITE" id="PS51165">
    <property type="entry name" value="THUMP"/>
    <property type="match status" value="1"/>
</dbReference>
<dbReference type="CDD" id="cd11715">
    <property type="entry name" value="THUMP_AdoMetMT"/>
    <property type="match status" value="1"/>
</dbReference>
<dbReference type="Pfam" id="PF22020">
    <property type="entry name" value="RlmL_1st"/>
    <property type="match status" value="1"/>
</dbReference>
<dbReference type="PANTHER" id="PTHR47313:SF1">
    <property type="entry name" value="RIBOSOMAL RNA LARGE SUBUNIT METHYLTRANSFERASE K_L"/>
    <property type="match status" value="1"/>
</dbReference>
<dbReference type="Pfam" id="PF02926">
    <property type="entry name" value="THUMP"/>
    <property type="match status" value="1"/>
</dbReference>
<dbReference type="GO" id="GO:0008990">
    <property type="term" value="F:rRNA (guanine-N2-)-methyltransferase activity"/>
    <property type="evidence" value="ECO:0007669"/>
    <property type="project" value="TreeGrafter"/>
</dbReference>
<evidence type="ECO:0000259" key="4">
    <source>
        <dbReference type="PROSITE" id="PS51165"/>
    </source>
</evidence>
<accession>A0AAE9L1I5</accession>
<keyword evidence="7" id="KW-1185">Reference proteome</keyword>
<feature type="domain" description="THUMP" evidence="4">
    <location>
        <begin position="54"/>
        <end position="165"/>
    </location>
</feature>
<dbReference type="InterPro" id="IPR054170">
    <property type="entry name" value="RlmL_1st"/>
</dbReference>
<dbReference type="Gene3D" id="3.30.2130.30">
    <property type="match status" value="1"/>
</dbReference>
<evidence type="ECO:0000256" key="3">
    <source>
        <dbReference type="PROSITE-ProRule" id="PRU00529"/>
    </source>
</evidence>
<reference evidence="6" key="2">
    <citation type="journal article" date="2022" name="Microbiol. Resour. Announc.">
        <title>Genome Sequence of Cupriavidus campinensis Strain G5, a Member of a Bacterial Consortium Capable of Polyethylene Degradation.</title>
        <authorList>
            <person name="Schneider B."/>
            <person name="Pfeiffer F."/>
            <person name="Dyall-Smith M."/>
            <person name="Kunte H.J."/>
        </authorList>
    </citation>
    <scope>NUCLEOTIDE SEQUENCE</scope>
    <source>
        <strain evidence="6">G5</strain>
    </source>
</reference>
<reference evidence="6" key="3">
    <citation type="submission" date="2022-05" db="EMBL/GenBank/DDBJ databases">
        <authorList>
            <person name="Kunte H.-J."/>
        </authorList>
    </citation>
    <scope>NUCLEOTIDE SEQUENCE</scope>
    <source>
        <strain evidence="6">G5</strain>
    </source>
</reference>
<dbReference type="RefSeq" id="WP_144201429.1">
    <property type="nucleotide sequence ID" value="NZ_CAJPVH010000082.1"/>
</dbReference>
<proteinExistence type="predicted"/>
<evidence type="ECO:0000313" key="5">
    <source>
        <dbReference type="EMBL" id="TSP10403.1"/>
    </source>
</evidence>
<evidence type="ECO:0000256" key="2">
    <source>
        <dbReference type="ARBA" id="ARBA00022679"/>
    </source>
</evidence>
<dbReference type="SUPFAM" id="SSF53335">
    <property type="entry name" value="S-adenosyl-L-methionine-dependent methyltransferases"/>
    <property type="match status" value="1"/>
</dbReference>
<dbReference type="KEGG" id="ccam:M5D45_14205"/>
<name>A0AAE9L1I5_9BURK</name>
<dbReference type="GO" id="GO:0003723">
    <property type="term" value="F:RNA binding"/>
    <property type="evidence" value="ECO:0007669"/>
    <property type="project" value="UniProtKB-UniRule"/>
</dbReference>
<dbReference type="InterPro" id="IPR000241">
    <property type="entry name" value="RlmKL-like_Mtase"/>
</dbReference>
<evidence type="ECO:0000313" key="7">
    <source>
        <dbReference type="Proteomes" id="UP000318943"/>
    </source>
</evidence>
<dbReference type="Pfam" id="PF01170">
    <property type="entry name" value="UPF0020"/>
    <property type="match status" value="1"/>
</dbReference>
<keyword evidence="1 6" id="KW-0489">Methyltransferase</keyword>
<dbReference type="AlphaFoldDB" id="A0AAE9L1I5"/>
<dbReference type="PANTHER" id="PTHR47313">
    <property type="entry name" value="RIBOSOMAL RNA LARGE SUBUNIT METHYLTRANSFERASE K/L"/>
    <property type="match status" value="1"/>
</dbReference>
<organism evidence="6 8">
    <name type="scientific">Cupriavidus campinensis</name>
    <dbReference type="NCBI Taxonomy" id="151783"/>
    <lineage>
        <taxon>Bacteria</taxon>
        <taxon>Pseudomonadati</taxon>
        <taxon>Pseudomonadota</taxon>
        <taxon>Betaproteobacteria</taxon>
        <taxon>Burkholderiales</taxon>
        <taxon>Burkholderiaceae</taxon>
        <taxon>Cupriavidus</taxon>
    </lineage>
</organism>
<dbReference type="SMART" id="SM00981">
    <property type="entry name" value="THUMP"/>
    <property type="match status" value="1"/>
</dbReference>
<reference evidence="5 7" key="1">
    <citation type="submission" date="2019-05" db="EMBL/GenBank/DDBJ databases">
        <title>Whole genome sequence analysis of Cupriavidus campinensis S14E4C strain.</title>
        <authorList>
            <person name="Abbaszade G."/>
            <person name="Szabo A."/>
            <person name="Toumi M."/>
            <person name="Toth E."/>
        </authorList>
    </citation>
    <scope>NUCLEOTIDE SEQUENCE [LARGE SCALE GENOMIC DNA]</scope>
    <source>
        <strain evidence="5 7">S14E4C</strain>
    </source>
</reference>
<dbReference type="GO" id="GO:0070043">
    <property type="term" value="F:rRNA (guanine-N7-)-methyltransferase activity"/>
    <property type="evidence" value="ECO:0007669"/>
    <property type="project" value="TreeGrafter"/>
</dbReference>
<gene>
    <name evidence="5" type="ORF">FGG12_23210</name>
    <name evidence="6" type="ORF">M5D45_14205</name>
</gene>
<evidence type="ECO:0000313" key="8">
    <source>
        <dbReference type="Proteomes" id="UP001056132"/>
    </source>
</evidence>
<dbReference type="EMBL" id="CP097330">
    <property type="protein sequence ID" value="URF03656.1"/>
    <property type="molecule type" value="Genomic_DNA"/>
</dbReference>
<sequence>MTQAFFAPCPRGLESALAEELREIAQYPAVVAAAPFQVHREVPGGVPFSGEMAAAYAVNLHSRIASRVLLRVAQRGYRHEDDVYALARQQRWDQWFSPDESLRVDITAHKSPLHSLNFTALRVKDGVCDAMREALGARPSVDTVSPDVRIYAHLTEFDCTLYLDTTGEPLFKRGWRMEKGEAPLKENLAAGILRLAGWVQGQTDRPFFDPMCGSGTFLVEAAQVALGLPPGGARTFAFEWLKGMDNKAWQALRADAQRAKEAAAKGVAALEIAGSDISTDMLAMADANWQRAGLPGEVRLKQVDARFVQPPFATPGVMLMNPPYGERIAVRGEQRRGALPEAPRDEAEEAAANQFASAFATTLKQHFAGWQAWVFTGDLSIPKRLRLKESRRTPLYNGNIECRLFRFDMVRGGNRKEGGEAPKE</sequence>
<dbReference type="Proteomes" id="UP000318943">
    <property type="component" value="Unassembled WGS sequence"/>
</dbReference>
<evidence type="ECO:0000313" key="6">
    <source>
        <dbReference type="EMBL" id="URF03656.1"/>
    </source>
</evidence>
<dbReference type="EMBL" id="VCIZ01000016">
    <property type="protein sequence ID" value="TSP10403.1"/>
    <property type="molecule type" value="Genomic_DNA"/>
</dbReference>
<keyword evidence="3" id="KW-0694">RNA-binding</keyword>
<evidence type="ECO:0000256" key="1">
    <source>
        <dbReference type="ARBA" id="ARBA00022603"/>
    </source>
</evidence>
<protein>
    <submittedName>
        <fullName evidence="6">Class I SAM-dependent RNA methyltransferase</fullName>
    </submittedName>
</protein>
<dbReference type="Proteomes" id="UP001056132">
    <property type="component" value="Chromosome 1"/>
</dbReference>